<evidence type="ECO:0000256" key="4">
    <source>
        <dbReference type="SAM" id="SignalP"/>
    </source>
</evidence>
<organism evidence="6 7">
    <name type="scientific">Corynebacterium mendelii</name>
    <dbReference type="NCBI Taxonomy" id="2765362"/>
    <lineage>
        <taxon>Bacteria</taxon>
        <taxon>Bacillati</taxon>
        <taxon>Actinomycetota</taxon>
        <taxon>Actinomycetes</taxon>
        <taxon>Mycobacteriales</taxon>
        <taxon>Corynebacteriaceae</taxon>
        <taxon>Corynebacterium</taxon>
    </lineage>
</organism>
<dbReference type="InterPro" id="IPR058644">
    <property type="entry name" value="Mtb12-like_C"/>
</dbReference>
<evidence type="ECO:0000259" key="5">
    <source>
        <dbReference type="Pfam" id="PF26580"/>
    </source>
</evidence>
<feature type="compositionally biased region" description="Low complexity" evidence="3">
    <location>
        <begin position="28"/>
        <end position="58"/>
    </location>
</feature>
<comment type="caution">
    <text evidence="6">The sequence shown here is derived from an EMBL/GenBank/DDBJ whole genome shotgun (WGS) entry which is preliminary data.</text>
</comment>
<evidence type="ECO:0000256" key="2">
    <source>
        <dbReference type="ARBA" id="ARBA00093774"/>
    </source>
</evidence>
<feature type="domain" description="Low molecular weight antigen MTB12-like C-terminal" evidence="5">
    <location>
        <begin position="142"/>
        <end position="226"/>
    </location>
</feature>
<keyword evidence="1 4" id="KW-0732">Signal</keyword>
<dbReference type="Pfam" id="PF26580">
    <property type="entry name" value="Mtb12_C"/>
    <property type="match status" value="1"/>
</dbReference>
<gene>
    <name evidence="6" type="ORF">JZY06_03105</name>
</gene>
<dbReference type="PROSITE" id="PS51257">
    <property type="entry name" value="PROKAR_LIPOPROTEIN"/>
    <property type="match status" value="1"/>
</dbReference>
<keyword evidence="7" id="KW-1185">Reference proteome</keyword>
<feature type="chain" id="PRO_5038350615" description="Low molecular weight antigen MTB12-like C-terminal domain-containing protein" evidence="4">
    <location>
        <begin position="24"/>
        <end position="231"/>
    </location>
</feature>
<dbReference type="RefSeq" id="WP_207118362.1">
    <property type="nucleotide sequence ID" value="NZ_JAFLEQ010000005.1"/>
</dbReference>
<evidence type="ECO:0000256" key="1">
    <source>
        <dbReference type="ARBA" id="ARBA00022729"/>
    </source>
</evidence>
<comment type="similarity">
    <text evidence="2">Belongs to the MTB12 family.</text>
</comment>
<feature type="signal peptide" evidence="4">
    <location>
        <begin position="1"/>
        <end position="23"/>
    </location>
</feature>
<feature type="region of interest" description="Disordered" evidence="3">
    <location>
        <begin position="28"/>
        <end position="96"/>
    </location>
</feature>
<evidence type="ECO:0000313" key="6">
    <source>
        <dbReference type="EMBL" id="MBN9643620.1"/>
    </source>
</evidence>
<feature type="compositionally biased region" description="Low complexity" evidence="3">
    <location>
        <begin position="65"/>
        <end position="96"/>
    </location>
</feature>
<reference evidence="6" key="1">
    <citation type="submission" date="2021-03" db="EMBL/GenBank/DDBJ databases">
        <authorList>
            <person name="Sun Q."/>
        </authorList>
    </citation>
    <scope>NUCLEOTIDE SEQUENCE</scope>
    <source>
        <strain evidence="6">CCM 8862</strain>
    </source>
</reference>
<dbReference type="AlphaFoldDB" id="A0A939DZC8"/>
<sequence>MRIFTARTTALLAAGLCLPLGLAACGSDDGDAADQTTTATATSTTTSSTTDTTTATTSVKAEQTSQAAEETSAPAAPEEDPATPSADAEASAQAQALQEELDRLKTEIPTVTEGKPADDEVKQQLMELERNVNSLDPNLDILQFFCKKDRSAPDTGQVVDYRRQMLTVLQQTGQQIPSPQVDITDLKVDESGKKASGTVHLSINLPGAQPQSTPQGFVLEDGQWKVCTLDG</sequence>
<evidence type="ECO:0000313" key="7">
    <source>
        <dbReference type="Proteomes" id="UP000664332"/>
    </source>
</evidence>
<proteinExistence type="inferred from homology"/>
<protein>
    <recommendedName>
        <fullName evidence="5">Low molecular weight antigen MTB12-like C-terminal domain-containing protein</fullName>
    </recommendedName>
</protein>
<evidence type="ECO:0000256" key="3">
    <source>
        <dbReference type="SAM" id="MobiDB-lite"/>
    </source>
</evidence>
<dbReference type="EMBL" id="JAFLEQ010000005">
    <property type="protein sequence ID" value="MBN9643620.1"/>
    <property type="molecule type" value="Genomic_DNA"/>
</dbReference>
<name>A0A939DZC8_9CORY</name>
<dbReference type="Proteomes" id="UP000664332">
    <property type="component" value="Unassembled WGS sequence"/>
</dbReference>
<accession>A0A939DZC8</accession>